<evidence type="ECO:0000256" key="1">
    <source>
        <dbReference type="ARBA" id="ARBA00004401"/>
    </source>
</evidence>
<dbReference type="GeneTree" id="ENSGT00940000180145"/>
<dbReference type="Gene3D" id="1.20.5.170">
    <property type="match status" value="1"/>
</dbReference>
<dbReference type="AlphaFoldDB" id="A0A3Q1HXU3"/>
<keyword evidence="2" id="KW-0813">Transport</keyword>
<feature type="transmembrane region" description="Helical" evidence="12">
    <location>
        <begin position="12"/>
        <end position="35"/>
    </location>
</feature>
<dbReference type="Proteomes" id="UP000257200">
    <property type="component" value="Unplaced"/>
</dbReference>
<dbReference type="GO" id="GO:0006883">
    <property type="term" value="P:intracellular sodium ion homeostasis"/>
    <property type="evidence" value="ECO:0007669"/>
    <property type="project" value="TreeGrafter"/>
</dbReference>
<sequence>MSPVSPGLILLFYLIFYLFLAGMFALTMYIMLLTLDDYKPTWQDRLATPGETSKYTLCLQT</sequence>
<dbReference type="Ensembl" id="ENSAPOT00000026453.1">
    <property type="protein sequence ID" value="ENSAPOP00000032485.1"/>
    <property type="gene ID" value="ENSAPOG00000020434.1"/>
</dbReference>
<comment type="subcellular location">
    <subcellularLocation>
        <location evidence="1">Cell membrane</location>
        <topology evidence="1">Single-pass type II membrane protein</topology>
    </subcellularLocation>
</comment>
<keyword evidence="4" id="KW-0633">Potassium transport</keyword>
<dbReference type="PANTHER" id="PTHR11523">
    <property type="entry name" value="SODIUM/POTASSIUM-DEPENDENT ATPASE BETA SUBUNIT"/>
    <property type="match status" value="1"/>
</dbReference>
<evidence type="ECO:0000256" key="6">
    <source>
        <dbReference type="ARBA" id="ARBA00022958"/>
    </source>
</evidence>
<keyword evidence="7" id="KW-0915">Sodium</keyword>
<reference evidence="13" key="1">
    <citation type="submission" date="2025-08" db="UniProtKB">
        <authorList>
            <consortium name="Ensembl"/>
        </authorList>
    </citation>
    <scope>IDENTIFICATION</scope>
</reference>
<dbReference type="InParanoid" id="A0A3Q1HXU3"/>
<dbReference type="GO" id="GO:0005890">
    <property type="term" value="C:sodium:potassium-exchanging ATPase complex"/>
    <property type="evidence" value="ECO:0007669"/>
    <property type="project" value="InterPro"/>
</dbReference>
<evidence type="ECO:0000313" key="14">
    <source>
        <dbReference type="Proteomes" id="UP000257200"/>
    </source>
</evidence>
<dbReference type="InterPro" id="IPR000402">
    <property type="entry name" value="Na/K_ATPase_sub_beta"/>
</dbReference>
<keyword evidence="12" id="KW-0812">Transmembrane</keyword>
<keyword evidence="12" id="KW-1133">Transmembrane helix</keyword>
<dbReference type="GO" id="GO:0001671">
    <property type="term" value="F:ATPase activator activity"/>
    <property type="evidence" value="ECO:0007669"/>
    <property type="project" value="TreeGrafter"/>
</dbReference>
<dbReference type="Pfam" id="PF00287">
    <property type="entry name" value="Na_K-ATPase"/>
    <property type="match status" value="1"/>
</dbReference>
<keyword evidence="14" id="KW-1185">Reference proteome</keyword>
<evidence type="ECO:0000256" key="9">
    <source>
        <dbReference type="ARBA" id="ARBA00023157"/>
    </source>
</evidence>
<evidence type="ECO:0000256" key="7">
    <source>
        <dbReference type="ARBA" id="ARBA00023053"/>
    </source>
</evidence>
<keyword evidence="8" id="KW-0406">Ion transport</keyword>
<dbReference type="STRING" id="80966.ENSAPOP00000032485"/>
<name>A0A3Q1HXU3_9TELE</name>
<evidence type="ECO:0000313" key="13">
    <source>
        <dbReference type="Ensembl" id="ENSAPOP00000032485.1"/>
    </source>
</evidence>
<organism evidence="13 14">
    <name type="scientific">Acanthochromis polyacanthus</name>
    <name type="common">spiny chromis</name>
    <dbReference type="NCBI Taxonomy" id="80966"/>
    <lineage>
        <taxon>Eukaryota</taxon>
        <taxon>Metazoa</taxon>
        <taxon>Chordata</taxon>
        <taxon>Craniata</taxon>
        <taxon>Vertebrata</taxon>
        <taxon>Euteleostomi</taxon>
        <taxon>Actinopterygii</taxon>
        <taxon>Neopterygii</taxon>
        <taxon>Teleostei</taxon>
        <taxon>Neoteleostei</taxon>
        <taxon>Acanthomorphata</taxon>
        <taxon>Ovalentaria</taxon>
        <taxon>Pomacentridae</taxon>
        <taxon>Acanthochromis</taxon>
    </lineage>
</organism>
<dbReference type="GO" id="GO:0036376">
    <property type="term" value="P:sodium ion export across plasma membrane"/>
    <property type="evidence" value="ECO:0007669"/>
    <property type="project" value="TreeGrafter"/>
</dbReference>
<evidence type="ECO:0000256" key="10">
    <source>
        <dbReference type="ARBA" id="ARBA00023180"/>
    </source>
</evidence>
<keyword evidence="6" id="KW-0630">Potassium</keyword>
<evidence type="ECO:0000256" key="2">
    <source>
        <dbReference type="ARBA" id="ARBA00022448"/>
    </source>
</evidence>
<keyword evidence="5" id="KW-0740">Sodium/potassium transport</keyword>
<dbReference type="GO" id="GO:0030007">
    <property type="term" value="P:intracellular potassium ion homeostasis"/>
    <property type="evidence" value="ECO:0007669"/>
    <property type="project" value="TreeGrafter"/>
</dbReference>
<dbReference type="PANTHER" id="PTHR11523:SF26">
    <property type="entry name" value="SODIUM_POTASSIUM-TRANSPORTING ATPASE SUBUNIT BETA-2"/>
    <property type="match status" value="1"/>
</dbReference>
<evidence type="ECO:0000256" key="3">
    <source>
        <dbReference type="ARBA" id="ARBA00022475"/>
    </source>
</evidence>
<accession>A0A3Q1HXU3</accession>
<dbReference type="GO" id="GO:1990573">
    <property type="term" value="P:potassium ion import across plasma membrane"/>
    <property type="evidence" value="ECO:0007669"/>
    <property type="project" value="TreeGrafter"/>
</dbReference>
<reference evidence="13" key="2">
    <citation type="submission" date="2025-09" db="UniProtKB">
        <authorList>
            <consortium name="Ensembl"/>
        </authorList>
    </citation>
    <scope>IDENTIFICATION</scope>
</reference>
<evidence type="ECO:0000256" key="11">
    <source>
        <dbReference type="ARBA" id="ARBA00023201"/>
    </source>
</evidence>
<protein>
    <submittedName>
        <fullName evidence="13">Uncharacterized protein</fullName>
    </submittedName>
</protein>
<keyword evidence="12" id="KW-0472">Membrane</keyword>
<keyword evidence="11" id="KW-0739">Sodium transport</keyword>
<evidence type="ECO:0000256" key="4">
    <source>
        <dbReference type="ARBA" id="ARBA00022538"/>
    </source>
</evidence>
<evidence type="ECO:0000256" key="12">
    <source>
        <dbReference type="SAM" id="Phobius"/>
    </source>
</evidence>
<keyword evidence="10" id="KW-0325">Glycoprotein</keyword>
<keyword evidence="9" id="KW-1015">Disulfide bond</keyword>
<keyword evidence="3" id="KW-1003">Cell membrane</keyword>
<evidence type="ECO:0000256" key="5">
    <source>
        <dbReference type="ARBA" id="ARBA00022607"/>
    </source>
</evidence>
<proteinExistence type="predicted"/>
<evidence type="ECO:0000256" key="8">
    <source>
        <dbReference type="ARBA" id="ARBA00023065"/>
    </source>
</evidence>